<reference evidence="1 2" key="1">
    <citation type="submission" date="2017-11" db="EMBL/GenBank/DDBJ databases">
        <title>The genome of Rhizophagus clarus HR1 reveals common genetic basis of auxotrophy among arbuscular mycorrhizal fungi.</title>
        <authorList>
            <person name="Kobayashi Y."/>
        </authorList>
    </citation>
    <scope>NUCLEOTIDE SEQUENCE [LARGE SCALE GENOMIC DNA]</scope>
    <source>
        <strain evidence="1 2">HR1</strain>
    </source>
</reference>
<gene>
    <name evidence="1" type="ORF">RclHR1_00520010</name>
</gene>
<keyword evidence="2" id="KW-1185">Reference proteome</keyword>
<dbReference type="AlphaFoldDB" id="A0A2Z6RKX1"/>
<sequence length="242" mass="27781">MAIIRRSPSHKFEAENKVSDLSFSEQCEEKGPIAFEPFLVLYKIAVSVQPSQPKQHQQLEQLPQLAPQPIAESSSMEYYSSPAGTGPPERDAKYTKLHCPFHRINVLSQEPHRLVGNNVKFYPIENNGRVLPGCSGFIPLKFKQRTQYSESTVTRSGISLLFSFAGDSPSRWTCYPLNQLKPESLTLEIYRDDILRELENRFMWKESDHKDYHIEDDCKELTSEFEEGLKIDDRPSTINSIL</sequence>
<comment type="caution">
    <text evidence="1">The sequence shown here is derived from an EMBL/GenBank/DDBJ whole genome shotgun (WGS) entry which is preliminary data.</text>
</comment>
<proteinExistence type="predicted"/>
<organism evidence="1 2">
    <name type="scientific">Rhizophagus clarus</name>
    <dbReference type="NCBI Taxonomy" id="94130"/>
    <lineage>
        <taxon>Eukaryota</taxon>
        <taxon>Fungi</taxon>
        <taxon>Fungi incertae sedis</taxon>
        <taxon>Mucoromycota</taxon>
        <taxon>Glomeromycotina</taxon>
        <taxon>Glomeromycetes</taxon>
        <taxon>Glomerales</taxon>
        <taxon>Glomeraceae</taxon>
        <taxon>Rhizophagus</taxon>
    </lineage>
</organism>
<name>A0A2Z6RKX1_9GLOM</name>
<dbReference type="Proteomes" id="UP000247702">
    <property type="component" value="Unassembled WGS sequence"/>
</dbReference>
<dbReference type="EMBL" id="BEXD01003893">
    <property type="protein sequence ID" value="GBC03558.1"/>
    <property type="molecule type" value="Genomic_DNA"/>
</dbReference>
<evidence type="ECO:0000313" key="2">
    <source>
        <dbReference type="Proteomes" id="UP000247702"/>
    </source>
</evidence>
<evidence type="ECO:0000313" key="1">
    <source>
        <dbReference type="EMBL" id="GBC03558.1"/>
    </source>
</evidence>
<protein>
    <submittedName>
        <fullName evidence="1">Uncharacterized protein</fullName>
    </submittedName>
</protein>
<accession>A0A2Z6RKX1</accession>